<evidence type="ECO:0000313" key="2">
    <source>
        <dbReference type="EnsemblPlants" id="OGLUM10G00010.1"/>
    </source>
</evidence>
<feature type="compositionally biased region" description="Pro residues" evidence="1">
    <location>
        <begin position="149"/>
        <end position="161"/>
    </location>
</feature>
<feature type="compositionally biased region" description="Polar residues" evidence="1">
    <location>
        <begin position="49"/>
        <end position="63"/>
    </location>
</feature>
<organism evidence="2">
    <name type="scientific">Oryza glumipatula</name>
    <dbReference type="NCBI Taxonomy" id="40148"/>
    <lineage>
        <taxon>Eukaryota</taxon>
        <taxon>Viridiplantae</taxon>
        <taxon>Streptophyta</taxon>
        <taxon>Embryophyta</taxon>
        <taxon>Tracheophyta</taxon>
        <taxon>Spermatophyta</taxon>
        <taxon>Magnoliopsida</taxon>
        <taxon>Liliopsida</taxon>
        <taxon>Poales</taxon>
        <taxon>Poaceae</taxon>
        <taxon>BOP clade</taxon>
        <taxon>Oryzoideae</taxon>
        <taxon>Oryzeae</taxon>
        <taxon>Oryzinae</taxon>
        <taxon>Oryza</taxon>
    </lineage>
</organism>
<sequence length="210" mass="22948">MPASLLVAACRSVVLRLPRRRSRQPLLATARRLHSPQPLPTSARPATRYNPSPRSLTAVSSDGSVEVGEGRQGSVKGVVALARWEMRRQWGRLLPFRRRHSLRHPSPSPLTRVHVPTSRAHGFAAAGFSPFVVVVYLLHEPTSRARISPTPPPPLPPPLPLPRVRIVPPSPSPERSSVIPAGERGRRGEEEEEAATDMWGPTMGLASLEA</sequence>
<feature type="region of interest" description="Disordered" evidence="1">
    <location>
        <begin position="26"/>
        <end position="69"/>
    </location>
</feature>
<name>A0A0E0B6Z7_9ORYZ</name>
<feature type="compositionally biased region" description="Low complexity" evidence="1">
    <location>
        <begin position="162"/>
        <end position="182"/>
    </location>
</feature>
<reference evidence="2" key="1">
    <citation type="submission" date="2015-04" db="UniProtKB">
        <authorList>
            <consortium name="EnsemblPlants"/>
        </authorList>
    </citation>
    <scope>IDENTIFICATION</scope>
</reference>
<evidence type="ECO:0000256" key="1">
    <source>
        <dbReference type="SAM" id="MobiDB-lite"/>
    </source>
</evidence>
<evidence type="ECO:0000313" key="3">
    <source>
        <dbReference type="Proteomes" id="UP000026961"/>
    </source>
</evidence>
<dbReference type="AlphaFoldDB" id="A0A0E0B6Z7"/>
<dbReference type="Proteomes" id="UP000026961">
    <property type="component" value="Chromosome 10"/>
</dbReference>
<protein>
    <submittedName>
        <fullName evidence="2">Uncharacterized protein</fullName>
    </submittedName>
</protein>
<proteinExistence type="predicted"/>
<dbReference type="Gramene" id="OGLUM10G00010.1">
    <property type="protein sequence ID" value="OGLUM10G00010.1"/>
    <property type="gene ID" value="OGLUM10G00010"/>
</dbReference>
<dbReference type="EnsemblPlants" id="OGLUM10G00010.1">
    <property type="protein sequence ID" value="OGLUM10G00010.1"/>
    <property type="gene ID" value="OGLUM10G00010"/>
</dbReference>
<reference evidence="2" key="2">
    <citation type="submission" date="2018-05" db="EMBL/GenBank/DDBJ databases">
        <title>OgluRS3 (Oryza glumaepatula Reference Sequence Version 3).</title>
        <authorList>
            <person name="Zhang J."/>
            <person name="Kudrna D."/>
            <person name="Lee S."/>
            <person name="Talag J."/>
            <person name="Welchert J."/>
            <person name="Wing R.A."/>
        </authorList>
    </citation>
    <scope>NUCLEOTIDE SEQUENCE [LARGE SCALE GENOMIC DNA]</scope>
</reference>
<dbReference type="HOGENOM" id="CLU_1311848_0_0_1"/>
<feature type="region of interest" description="Disordered" evidence="1">
    <location>
        <begin position="144"/>
        <end position="210"/>
    </location>
</feature>
<keyword evidence="3" id="KW-1185">Reference proteome</keyword>
<accession>A0A0E0B6Z7</accession>